<dbReference type="Pfam" id="PF06580">
    <property type="entry name" value="His_kinase"/>
    <property type="match status" value="1"/>
</dbReference>
<dbReference type="Gene3D" id="2.130.10.10">
    <property type="entry name" value="YVTN repeat-like/Quinoprotein amine dehydrogenase"/>
    <property type="match status" value="1"/>
</dbReference>
<gene>
    <name evidence="4" type="ORF">EQG61_11535</name>
</gene>
<evidence type="ECO:0000313" key="5">
    <source>
        <dbReference type="Proteomes" id="UP000289857"/>
    </source>
</evidence>
<dbReference type="InterPro" id="IPR011044">
    <property type="entry name" value="Quino_amine_DH_bsu"/>
</dbReference>
<name>A0A4Q1K7D5_9FLAO</name>
<dbReference type="SUPFAM" id="SSF50969">
    <property type="entry name" value="YVTN repeat-like/Quinoprotein amine dehydrogenase"/>
    <property type="match status" value="1"/>
</dbReference>
<dbReference type="Gene3D" id="3.30.565.10">
    <property type="entry name" value="Histidine kinase-like ATPase, C-terminal domain"/>
    <property type="match status" value="1"/>
</dbReference>
<proteinExistence type="predicted"/>
<keyword evidence="5" id="KW-1185">Reference proteome</keyword>
<protein>
    <recommendedName>
        <fullName evidence="3">Signal transduction histidine kinase internal region domain-containing protein</fullName>
    </recommendedName>
</protein>
<keyword evidence="2" id="KW-0732">Signal</keyword>
<keyword evidence="1" id="KW-1133">Transmembrane helix</keyword>
<feature type="domain" description="Signal transduction histidine kinase internal region" evidence="3">
    <location>
        <begin position="739"/>
        <end position="818"/>
    </location>
</feature>
<dbReference type="OrthoDB" id="9809670at2"/>
<sequence>MKRLFLLWFFFFAPLHLWSQNPYSYTLDKTSGLPSNTIYDLFQDREGFMWMASGEGLCKYDGTKFSLFTTPNQTSKSGSNITQDRYNRIWYINFDGYLYYIENNQLKALPQKNSIGYYEFGIIQNYLFTIQKEGVEIYDLKSLRCIKKIPLATAQLKATHFSNDTFYLFTDELIEIDSRLNCKHIAIPQAIQDSKSIVVQSDSSQLYIVSKINGQLHTYKGQKFEQSNQFKGSSIQNLSVIDGNLWLATTNGLLAYCNKKCTAFFPNQNCATIFKDRDQKYWIATLNNGILYIPNFNTILLKSDTKPLTLRAREKSLLIGYENDYIAELNPENLELKTVFKGESNHEVYQLFQDGSTTFMTSNNFKILTPEVTEINIALKDITKVDNHFYAFAASGVCGFISSQNPPQLWQPLYKNKLHEKNGPFTTTKILTNVRGKAVGYNPKNKTIYFATHLGLFRQTPTQLKELRYQNKPLFTQKLYYANEGMYLLSNANTVLKIDPLNRISPLQIKAIPASETIKSIKVIGHWMYLFTSNAIFRYDFSTQKTIKILVITPDISISDLTALDGKTYLATSKGLIMQPNANFQEEKLPQFILNSVRVNDKVTRKQMLNYDENNLSFDFSVLAYQPNTRFPIAYKINKGKWIYLDDQQRSLKLSSLAAGDYTIQFKIENLEKTKSNPITYQCTIQKPFWFSWIFVVLYCLLFSILVILLSKYHVKKLEQKNAIELNRIQLENNLNASKLTAIQSQMNPHFFYNALNTIQSYILTNDKKEAISYLNKFASLTRKILELTERSYVTLQEEVNTLTLYLDLEQARFNDDFSYTITIVDSIDKESIMIPTLLIQPFIENAIKHGLLHSKGTKKVSIQFLKKDEQLQIVIDDNGIGRKRSEAINLNNRKDHISFATHAIEKRLEILNKNKMQKITVCYIDKMEYDEPTGTTVYLNLPMKWK</sequence>
<evidence type="ECO:0000313" key="4">
    <source>
        <dbReference type="EMBL" id="RXR21636.1"/>
    </source>
</evidence>
<feature type="transmembrane region" description="Helical" evidence="1">
    <location>
        <begin position="690"/>
        <end position="711"/>
    </location>
</feature>
<dbReference type="PANTHER" id="PTHR34220">
    <property type="entry name" value="SENSOR HISTIDINE KINASE YPDA"/>
    <property type="match status" value="1"/>
</dbReference>
<dbReference type="GO" id="GO:0000155">
    <property type="term" value="F:phosphorelay sensor kinase activity"/>
    <property type="evidence" value="ECO:0007669"/>
    <property type="project" value="InterPro"/>
</dbReference>
<dbReference type="PANTHER" id="PTHR34220:SF7">
    <property type="entry name" value="SENSOR HISTIDINE KINASE YPDA"/>
    <property type="match status" value="1"/>
</dbReference>
<dbReference type="InterPro" id="IPR050640">
    <property type="entry name" value="Bact_2-comp_sensor_kinase"/>
</dbReference>
<dbReference type="Gene3D" id="2.60.40.10">
    <property type="entry name" value="Immunoglobulins"/>
    <property type="match status" value="1"/>
</dbReference>
<dbReference type="EMBL" id="SBKN01000007">
    <property type="protein sequence ID" value="RXR21636.1"/>
    <property type="molecule type" value="Genomic_DNA"/>
</dbReference>
<reference evidence="5" key="1">
    <citation type="submission" date="2019-01" db="EMBL/GenBank/DDBJ databases">
        <title>Cytophagaceae bacterium strain CAR-16.</title>
        <authorList>
            <person name="Chen W.-M."/>
        </authorList>
    </citation>
    <scope>NUCLEOTIDE SEQUENCE [LARGE SCALE GENOMIC DNA]</scope>
    <source>
        <strain evidence="5">WWJ-16</strain>
    </source>
</reference>
<organism evidence="4 5">
    <name type="scientific">Flavobacterium stagni</name>
    <dbReference type="NCBI Taxonomy" id="2506421"/>
    <lineage>
        <taxon>Bacteria</taxon>
        <taxon>Pseudomonadati</taxon>
        <taxon>Bacteroidota</taxon>
        <taxon>Flavobacteriia</taxon>
        <taxon>Flavobacteriales</taxon>
        <taxon>Flavobacteriaceae</taxon>
        <taxon>Flavobacterium</taxon>
    </lineage>
</organism>
<dbReference type="InterPro" id="IPR013783">
    <property type="entry name" value="Ig-like_fold"/>
</dbReference>
<comment type="caution">
    <text evidence="4">The sequence shown here is derived from an EMBL/GenBank/DDBJ whole genome shotgun (WGS) entry which is preliminary data.</text>
</comment>
<dbReference type="Proteomes" id="UP000289857">
    <property type="component" value="Unassembled WGS sequence"/>
</dbReference>
<dbReference type="InterPro" id="IPR015943">
    <property type="entry name" value="WD40/YVTN_repeat-like_dom_sf"/>
</dbReference>
<keyword evidence="1" id="KW-0472">Membrane</keyword>
<evidence type="ECO:0000256" key="1">
    <source>
        <dbReference type="SAM" id="Phobius"/>
    </source>
</evidence>
<dbReference type="InterPro" id="IPR010559">
    <property type="entry name" value="Sig_transdc_His_kin_internal"/>
</dbReference>
<evidence type="ECO:0000256" key="2">
    <source>
        <dbReference type="SAM" id="SignalP"/>
    </source>
</evidence>
<feature type="signal peptide" evidence="2">
    <location>
        <begin position="1"/>
        <end position="19"/>
    </location>
</feature>
<dbReference type="SUPFAM" id="SSF63829">
    <property type="entry name" value="Calcium-dependent phosphotriesterase"/>
    <property type="match status" value="1"/>
</dbReference>
<feature type="chain" id="PRO_5020233012" description="Signal transduction histidine kinase internal region domain-containing protein" evidence="2">
    <location>
        <begin position="20"/>
        <end position="947"/>
    </location>
</feature>
<accession>A0A4Q1K7D5</accession>
<dbReference type="AlphaFoldDB" id="A0A4Q1K7D5"/>
<dbReference type="InterPro" id="IPR011110">
    <property type="entry name" value="Reg_prop"/>
</dbReference>
<keyword evidence="1" id="KW-0812">Transmembrane</keyword>
<dbReference type="InterPro" id="IPR036890">
    <property type="entry name" value="HATPase_C_sf"/>
</dbReference>
<dbReference type="Pfam" id="PF07494">
    <property type="entry name" value="Reg_prop"/>
    <property type="match status" value="1"/>
</dbReference>
<dbReference type="RefSeq" id="WP_129462096.1">
    <property type="nucleotide sequence ID" value="NZ_SBKN01000007.1"/>
</dbReference>
<dbReference type="SUPFAM" id="SSF55874">
    <property type="entry name" value="ATPase domain of HSP90 chaperone/DNA topoisomerase II/histidine kinase"/>
    <property type="match status" value="1"/>
</dbReference>
<dbReference type="GO" id="GO:0016020">
    <property type="term" value="C:membrane"/>
    <property type="evidence" value="ECO:0007669"/>
    <property type="project" value="InterPro"/>
</dbReference>
<evidence type="ECO:0000259" key="3">
    <source>
        <dbReference type="Pfam" id="PF06580"/>
    </source>
</evidence>